<dbReference type="GeneID" id="29937351"/>
<keyword evidence="2 5" id="KW-0378">Hydrolase</keyword>
<dbReference type="AlphaFoldDB" id="V9XFY1"/>
<accession>V9XFY1</accession>
<dbReference type="Pfam" id="PF12697">
    <property type="entry name" value="Abhydrolase_6"/>
    <property type="match status" value="1"/>
</dbReference>
<sequence length="315" mass="34754">MNRVCSTIVGPAESDVPPAVLVHGVLAWGDDETYGFGRQRPLGASRRLILMDRRGHGDSPDLDGAHRTDYEVDAADIVELLGDGAHLVGHSYGAVAAMLAAVERPDLVRSLCLIQPGCLKVAESEPVVAENLARARASQVTLPPELTAEDYLRLITESVGMPPAEPTPKRLRAAATSMRERPCWDADIPLESLAAAPWPKLVVVGDWAGAPDEYKRLAGDPLTVTARVVADRIGGELLEVPGFYPHVQQPERVNEALEELWSRADARWREVGRRRRRPSRRTSTAPPRHRRRLPPQAMRDRLPDRRFRSPAFPSP</sequence>
<dbReference type="KEGG" id="rpy:Y013_17865"/>
<dbReference type="InterPro" id="IPR051601">
    <property type="entry name" value="Serine_prot/Carboxylest_S33"/>
</dbReference>
<evidence type="ECO:0000256" key="1">
    <source>
        <dbReference type="ARBA" id="ARBA00010088"/>
    </source>
</evidence>
<protein>
    <submittedName>
        <fullName evidence="5">Alpha/beta hydrolase</fullName>
    </submittedName>
</protein>
<proteinExistence type="inferred from homology"/>
<comment type="similarity">
    <text evidence="1">Belongs to the peptidase S33 family.</text>
</comment>
<feature type="compositionally biased region" description="Basic and acidic residues" evidence="3">
    <location>
        <begin position="298"/>
        <end position="307"/>
    </location>
</feature>
<dbReference type="RefSeq" id="WP_024102736.1">
    <property type="nucleotide sequence ID" value="NC_023150.1"/>
</dbReference>
<name>V9XFY1_9NOCA</name>
<evidence type="ECO:0000313" key="5">
    <source>
        <dbReference type="EMBL" id="AHD22361.1"/>
    </source>
</evidence>
<feature type="domain" description="AB hydrolase-1" evidence="4">
    <location>
        <begin position="20"/>
        <end position="255"/>
    </location>
</feature>
<dbReference type="InterPro" id="IPR029058">
    <property type="entry name" value="AB_hydrolase_fold"/>
</dbReference>
<dbReference type="SUPFAM" id="SSF53474">
    <property type="entry name" value="alpha/beta-Hydrolases"/>
    <property type="match status" value="1"/>
</dbReference>
<dbReference type="Gene3D" id="3.40.50.1820">
    <property type="entry name" value="alpha/beta hydrolase"/>
    <property type="match status" value="1"/>
</dbReference>
<evidence type="ECO:0000256" key="2">
    <source>
        <dbReference type="ARBA" id="ARBA00022801"/>
    </source>
</evidence>
<organism evidence="5 6">
    <name type="scientific">Rhodococcus pyridinivorans SB3094</name>
    <dbReference type="NCBI Taxonomy" id="1435356"/>
    <lineage>
        <taxon>Bacteria</taxon>
        <taxon>Bacillati</taxon>
        <taxon>Actinomycetota</taxon>
        <taxon>Actinomycetes</taxon>
        <taxon>Mycobacteriales</taxon>
        <taxon>Nocardiaceae</taxon>
        <taxon>Rhodococcus</taxon>
    </lineage>
</organism>
<dbReference type="EMBL" id="CP006996">
    <property type="protein sequence ID" value="AHD22361.1"/>
    <property type="molecule type" value="Genomic_DNA"/>
</dbReference>
<dbReference type="PANTHER" id="PTHR43248:SF3">
    <property type="entry name" value="AB HYDROLASE-1 DOMAIN-CONTAINING PROTEIN"/>
    <property type="match status" value="1"/>
</dbReference>
<reference evidence="5 6" key="1">
    <citation type="journal article" date="2014" name="Genome Announc.">
        <title>Complete Genome of Rhodococcus pyridinivorans SB3094, a Methyl-Ethyl-Ketone-Degrading Bacterium Used for Bioaugmentation.</title>
        <authorList>
            <person name="Dueholm M.S."/>
            <person name="Albertsen M."/>
            <person name="D'Imperio S."/>
            <person name="Tale V.P."/>
            <person name="Lewis D."/>
            <person name="Nielsen P.H."/>
            <person name="Nielsen J.L."/>
        </authorList>
    </citation>
    <scope>NUCLEOTIDE SEQUENCE [LARGE SCALE GENOMIC DNA]</scope>
    <source>
        <strain evidence="5 6">SB3094</strain>
    </source>
</reference>
<dbReference type="InterPro" id="IPR000073">
    <property type="entry name" value="AB_hydrolase_1"/>
</dbReference>
<dbReference type="PRINTS" id="PR00111">
    <property type="entry name" value="ABHYDROLASE"/>
</dbReference>
<dbReference type="eggNOG" id="COG0596">
    <property type="taxonomic scope" value="Bacteria"/>
</dbReference>
<evidence type="ECO:0000259" key="4">
    <source>
        <dbReference type="Pfam" id="PF12697"/>
    </source>
</evidence>
<dbReference type="PATRIC" id="fig|1435356.3.peg.3597"/>
<dbReference type="HOGENOM" id="CLU_020336_43_1_11"/>
<evidence type="ECO:0000313" key="6">
    <source>
        <dbReference type="Proteomes" id="UP000018781"/>
    </source>
</evidence>
<dbReference type="PANTHER" id="PTHR43248">
    <property type="entry name" value="2-SUCCINYL-6-HYDROXY-2,4-CYCLOHEXADIENE-1-CARBOXYLATE SYNTHASE"/>
    <property type="match status" value="1"/>
</dbReference>
<dbReference type="Proteomes" id="UP000018781">
    <property type="component" value="Chromosome"/>
</dbReference>
<evidence type="ECO:0000256" key="3">
    <source>
        <dbReference type="SAM" id="MobiDB-lite"/>
    </source>
</evidence>
<dbReference type="GO" id="GO:0016787">
    <property type="term" value="F:hydrolase activity"/>
    <property type="evidence" value="ECO:0007669"/>
    <property type="project" value="UniProtKB-KW"/>
</dbReference>
<gene>
    <name evidence="5" type="ORF">Y013_17865</name>
</gene>
<feature type="region of interest" description="Disordered" evidence="3">
    <location>
        <begin position="272"/>
        <end position="315"/>
    </location>
</feature>